<sequence length="229" mass="24542">MAVPPSAPAEPERPAAPPRESTGPQAPIVNVNVHVPPTPPAPPPPPPRPPAAPPVQRTAGLDGTTHVLHLILTVLTCGLWIPVWIVHAVVAGNRRPPLPPAPPPQPWQQPISAEQANRAAVQHMNARAQRRREARALAAENPLMARELRIGRTDLPPAQRPYDDGGLIDVNVVPAVELTRFGLTPEQAEKAVELRDGTGGFSSGEDLAVVCDLPPRLVPELVEYGLYLR</sequence>
<keyword evidence="2" id="KW-1133">Transmembrane helix</keyword>
<accession>A0ABV9U601</accession>
<evidence type="ECO:0000313" key="4">
    <source>
        <dbReference type="Proteomes" id="UP001595872"/>
    </source>
</evidence>
<feature type="compositionally biased region" description="Pro residues" evidence="1">
    <location>
        <begin position="36"/>
        <end position="53"/>
    </location>
</feature>
<dbReference type="InterPro" id="IPR010994">
    <property type="entry name" value="RuvA_2-like"/>
</dbReference>
<keyword evidence="2" id="KW-0472">Membrane</keyword>
<comment type="caution">
    <text evidence="3">The sequence shown here is derived from an EMBL/GenBank/DDBJ whole genome shotgun (WGS) entry which is preliminary data.</text>
</comment>
<dbReference type="EMBL" id="JBHSIT010000009">
    <property type="protein sequence ID" value="MFC4911261.1"/>
    <property type="molecule type" value="Genomic_DNA"/>
</dbReference>
<reference evidence="4" key="1">
    <citation type="journal article" date="2019" name="Int. J. Syst. Evol. Microbiol.">
        <title>The Global Catalogue of Microorganisms (GCM) 10K type strain sequencing project: providing services to taxonomists for standard genome sequencing and annotation.</title>
        <authorList>
            <consortium name="The Broad Institute Genomics Platform"/>
            <consortium name="The Broad Institute Genome Sequencing Center for Infectious Disease"/>
            <person name="Wu L."/>
            <person name="Ma J."/>
        </authorList>
    </citation>
    <scope>NUCLEOTIDE SEQUENCE [LARGE SCALE GENOMIC DNA]</scope>
    <source>
        <strain evidence="4">KLKA75</strain>
    </source>
</reference>
<proteinExistence type="predicted"/>
<organism evidence="3 4">
    <name type="scientific">Actinomadura gamaensis</name>
    <dbReference type="NCBI Taxonomy" id="1763541"/>
    <lineage>
        <taxon>Bacteria</taxon>
        <taxon>Bacillati</taxon>
        <taxon>Actinomycetota</taxon>
        <taxon>Actinomycetes</taxon>
        <taxon>Streptosporangiales</taxon>
        <taxon>Thermomonosporaceae</taxon>
        <taxon>Actinomadura</taxon>
    </lineage>
</organism>
<gene>
    <name evidence="3" type="ORF">ACFPCY_28415</name>
</gene>
<protein>
    <recommendedName>
        <fullName evidence="5">Helix-hairpin-helix domain-containing protein</fullName>
    </recommendedName>
</protein>
<name>A0ABV9U601_9ACTN</name>
<evidence type="ECO:0008006" key="5">
    <source>
        <dbReference type="Google" id="ProtNLM"/>
    </source>
</evidence>
<evidence type="ECO:0000256" key="1">
    <source>
        <dbReference type="SAM" id="MobiDB-lite"/>
    </source>
</evidence>
<feature type="transmembrane region" description="Helical" evidence="2">
    <location>
        <begin position="67"/>
        <end position="90"/>
    </location>
</feature>
<feature type="region of interest" description="Disordered" evidence="1">
    <location>
        <begin position="1"/>
        <end position="59"/>
    </location>
</feature>
<dbReference type="RefSeq" id="WP_378259991.1">
    <property type="nucleotide sequence ID" value="NZ_JBHSIT010000009.1"/>
</dbReference>
<evidence type="ECO:0000256" key="2">
    <source>
        <dbReference type="SAM" id="Phobius"/>
    </source>
</evidence>
<keyword evidence="2" id="KW-0812">Transmembrane</keyword>
<dbReference type="SUPFAM" id="SSF47781">
    <property type="entry name" value="RuvA domain 2-like"/>
    <property type="match status" value="1"/>
</dbReference>
<evidence type="ECO:0000313" key="3">
    <source>
        <dbReference type="EMBL" id="MFC4911261.1"/>
    </source>
</evidence>
<keyword evidence="4" id="KW-1185">Reference proteome</keyword>
<dbReference type="Proteomes" id="UP001595872">
    <property type="component" value="Unassembled WGS sequence"/>
</dbReference>